<organism evidence="2 3">
    <name type="scientific">Senna tora</name>
    <dbReference type="NCBI Taxonomy" id="362788"/>
    <lineage>
        <taxon>Eukaryota</taxon>
        <taxon>Viridiplantae</taxon>
        <taxon>Streptophyta</taxon>
        <taxon>Embryophyta</taxon>
        <taxon>Tracheophyta</taxon>
        <taxon>Spermatophyta</taxon>
        <taxon>Magnoliopsida</taxon>
        <taxon>eudicotyledons</taxon>
        <taxon>Gunneridae</taxon>
        <taxon>Pentapetalae</taxon>
        <taxon>rosids</taxon>
        <taxon>fabids</taxon>
        <taxon>Fabales</taxon>
        <taxon>Fabaceae</taxon>
        <taxon>Caesalpinioideae</taxon>
        <taxon>Cassia clade</taxon>
        <taxon>Senna</taxon>
    </lineage>
</organism>
<feature type="compositionally biased region" description="Polar residues" evidence="1">
    <location>
        <begin position="1"/>
        <end position="10"/>
    </location>
</feature>
<proteinExistence type="predicted"/>
<keyword evidence="3" id="KW-1185">Reference proteome</keyword>
<dbReference type="OrthoDB" id="10616039at2759"/>
<name>A0A835CBC8_9FABA</name>
<dbReference type="Proteomes" id="UP000634136">
    <property type="component" value="Unassembled WGS sequence"/>
</dbReference>
<evidence type="ECO:0000256" key="1">
    <source>
        <dbReference type="SAM" id="MobiDB-lite"/>
    </source>
</evidence>
<dbReference type="AlphaFoldDB" id="A0A835CBC8"/>
<reference evidence="2" key="1">
    <citation type="submission" date="2020-09" db="EMBL/GenBank/DDBJ databases">
        <title>Genome-Enabled Discovery of Anthraquinone Biosynthesis in Senna tora.</title>
        <authorList>
            <person name="Kang S.-H."/>
            <person name="Pandey R.P."/>
            <person name="Lee C.-M."/>
            <person name="Sim J.-S."/>
            <person name="Jeong J.-T."/>
            <person name="Choi B.-S."/>
            <person name="Jung M."/>
            <person name="Ginzburg D."/>
            <person name="Zhao K."/>
            <person name="Won S.Y."/>
            <person name="Oh T.-J."/>
            <person name="Yu Y."/>
            <person name="Kim N.-H."/>
            <person name="Lee O.R."/>
            <person name="Lee T.-H."/>
            <person name="Bashyal P."/>
            <person name="Kim T.-S."/>
            <person name="Lee W.-H."/>
            <person name="Kawkins C."/>
            <person name="Kim C.-K."/>
            <person name="Kim J.S."/>
            <person name="Ahn B.O."/>
            <person name="Rhee S.Y."/>
            <person name="Sohng J.K."/>
        </authorList>
    </citation>
    <scope>NUCLEOTIDE SEQUENCE</scope>
    <source>
        <tissue evidence="2">Leaf</tissue>
    </source>
</reference>
<feature type="region of interest" description="Disordered" evidence="1">
    <location>
        <begin position="1"/>
        <end position="45"/>
    </location>
</feature>
<evidence type="ECO:0000313" key="3">
    <source>
        <dbReference type="Proteomes" id="UP000634136"/>
    </source>
</evidence>
<comment type="caution">
    <text evidence="2">The sequence shown here is derived from an EMBL/GenBank/DDBJ whole genome shotgun (WGS) entry which is preliminary data.</text>
</comment>
<evidence type="ECO:0000313" key="2">
    <source>
        <dbReference type="EMBL" id="KAF7835561.1"/>
    </source>
</evidence>
<accession>A0A835CBC8</accession>
<gene>
    <name evidence="2" type="ORF">G2W53_010420</name>
</gene>
<sequence length="186" mass="20956">MGDDQSSTIMANRDRDRELLIPVADSPHDDAVSKPSSSSSSSSSHHAGRETFYKVVRSWASKKFMTGCSDHPKYAEIVVFSWVKSLFRCKNSSAKVFGNEYAKLRKESLERQFGLALGTYSSKSFSTIYRCLFMFVFSTFEVLYLKNSKLITFEGSLIRVREKMTSFTRVCGGSDKSGSKCPKIQE</sequence>
<protein>
    <submittedName>
        <fullName evidence="2">Protein LIKE COV 1-like</fullName>
    </submittedName>
</protein>
<dbReference type="EMBL" id="JAAIUW010000004">
    <property type="protein sequence ID" value="KAF7835561.1"/>
    <property type="molecule type" value="Genomic_DNA"/>
</dbReference>